<evidence type="ECO:0000259" key="1">
    <source>
        <dbReference type="PROSITE" id="PS51379"/>
    </source>
</evidence>
<dbReference type="PANTHER" id="PTHR43193">
    <property type="match status" value="1"/>
</dbReference>
<dbReference type="InterPro" id="IPR017896">
    <property type="entry name" value="4Fe4S_Fe-S-bd"/>
</dbReference>
<dbReference type="PROSITE" id="PS00198">
    <property type="entry name" value="4FE4S_FER_1"/>
    <property type="match status" value="1"/>
</dbReference>
<gene>
    <name evidence="2" type="ORF">S01H4_03036</name>
</gene>
<dbReference type="Pfam" id="PF12838">
    <property type="entry name" value="Fer4_7"/>
    <property type="match status" value="1"/>
</dbReference>
<feature type="domain" description="4Fe-4S ferredoxin-type" evidence="1">
    <location>
        <begin position="46"/>
        <end position="76"/>
    </location>
</feature>
<accession>X1BQG6</accession>
<dbReference type="EMBL" id="BART01000709">
    <property type="protein sequence ID" value="GAG74426.1"/>
    <property type="molecule type" value="Genomic_DNA"/>
</dbReference>
<dbReference type="SUPFAM" id="SSF54862">
    <property type="entry name" value="4Fe-4S ferredoxins"/>
    <property type="match status" value="1"/>
</dbReference>
<dbReference type="Gene3D" id="3.30.70.20">
    <property type="match status" value="1"/>
</dbReference>
<reference evidence="2" key="1">
    <citation type="journal article" date="2014" name="Front. Microbiol.">
        <title>High frequency of phylogenetically diverse reductive dehalogenase-homologous genes in deep subseafloor sedimentary metagenomes.</title>
        <authorList>
            <person name="Kawai M."/>
            <person name="Futagami T."/>
            <person name="Toyoda A."/>
            <person name="Takaki Y."/>
            <person name="Nishi S."/>
            <person name="Hori S."/>
            <person name="Arai W."/>
            <person name="Tsubouchi T."/>
            <person name="Morono Y."/>
            <person name="Uchiyama I."/>
            <person name="Ito T."/>
            <person name="Fujiyama A."/>
            <person name="Inagaki F."/>
            <person name="Takami H."/>
        </authorList>
    </citation>
    <scope>NUCLEOTIDE SEQUENCE</scope>
    <source>
        <strain evidence="2">Expedition CK06-06</strain>
    </source>
</reference>
<dbReference type="InterPro" id="IPR017900">
    <property type="entry name" value="4Fe4S_Fe_S_CS"/>
</dbReference>
<dbReference type="InterPro" id="IPR007516">
    <property type="entry name" value="Co_F420_Hydgase/DH_bsu_N"/>
</dbReference>
<evidence type="ECO:0000313" key="2">
    <source>
        <dbReference type="EMBL" id="GAG74426.1"/>
    </source>
</evidence>
<dbReference type="PANTHER" id="PTHR43193:SF2">
    <property type="entry name" value="POLYFERREDOXIN PROTEIN FWDF"/>
    <property type="match status" value="1"/>
</dbReference>
<dbReference type="InterPro" id="IPR052977">
    <property type="entry name" value="Polyferredoxin-like_ET"/>
</dbReference>
<dbReference type="PROSITE" id="PS51379">
    <property type="entry name" value="4FE4S_FER_2"/>
    <property type="match status" value="2"/>
</dbReference>
<protein>
    <recommendedName>
        <fullName evidence="1">4Fe-4S ferredoxin-type domain-containing protein</fullName>
    </recommendedName>
</protein>
<comment type="caution">
    <text evidence="2">The sequence shown here is derived from an EMBL/GenBank/DDBJ whole genome shotgun (WGS) entry which is preliminary data.</text>
</comment>
<dbReference type="Pfam" id="PF04422">
    <property type="entry name" value="FrhB_FdhB_N"/>
    <property type="match status" value="1"/>
</dbReference>
<proteinExistence type="predicted"/>
<feature type="domain" description="4Fe-4S ferredoxin-type" evidence="1">
    <location>
        <begin position="15"/>
        <end position="44"/>
    </location>
</feature>
<sequence>MKSNSRNNENFNWLIENVINKHLCCGCGTCVGVCPTDVIDFKEHGYYPEWLDENKCNDCGFCVNACPGNGLPINNITKELRTPQQKYNKDIGNYKQFLVGHSEDEFIRRKSASGGIATSLLIYVLDKKIVDKVIVY</sequence>
<organism evidence="2">
    <name type="scientific">marine sediment metagenome</name>
    <dbReference type="NCBI Taxonomy" id="412755"/>
    <lineage>
        <taxon>unclassified sequences</taxon>
        <taxon>metagenomes</taxon>
        <taxon>ecological metagenomes</taxon>
    </lineage>
</organism>
<name>X1BQG6_9ZZZZ</name>
<dbReference type="AlphaFoldDB" id="X1BQG6"/>